<evidence type="ECO:0000259" key="2">
    <source>
        <dbReference type="Pfam" id="PF00646"/>
    </source>
</evidence>
<evidence type="ECO:0000313" key="3">
    <source>
        <dbReference type="EnsemblPlants" id="EMT19226"/>
    </source>
</evidence>
<dbReference type="GO" id="GO:0016020">
    <property type="term" value="C:membrane"/>
    <property type="evidence" value="ECO:0007669"/>
    <property type="project" value="TreeGrafter"/>
</dbReference>
<dbReference type="InterPro" id="IPR009091">
    <property type="entry name" value="RCC1/BLIP-II"/>
</dbReference>
<feature type="compositionally biased region" description="Acidic residues" evidence="1">
    <location>
        <begin position="659"/>
        <end position="670"/>
    </location>
</feature>
<dbReference type="PANTHER" id="PTHR46207:SF2">
    <property type="entry name" value="UVB-RESISTANCE PROTEIN UVR8 HOMOLOGUE"/>
    <property type="match status" value="1"/>
</dbReference>
<dbReference type="InterPro" id="IPR028641">
    <property type="entry name" value="RCC2"/>
</dbReference>
<evidence type="ECO:0000256" key="1">
    <source>
        <dbReference type="SAM" id="MobiDB-lite"/>
    </source>
</evidence>
<proteinExistence type="predicted"/>
<dbReference type="InterPro" id="IPR001810">
    <property type="entry name" value="F-box_dom"/>
</dbReference>
<dbReference type="InterPro" id="IPR036047">
    <property type="entry name" value="F-box-like_dom_sf"/>
</dbReference>
<dbReference type="Gene3D" id="1.20.1280.50">
    <property type="match status" value="1"/>
</dbReference>
<dbReference type="EnsemblPlants" id="EMT19226">
    <property type="protein sequence ID" value="EMT19226"/>
    <property type="gene ID" value="F775_08295"/>
</dbReference>
<name>R7WAK0_AEGTA</name>
<feature type="region of interest" description="Disordered" evidence="1">
    <location>
        <begin position="446"/>
        <end position="491"/>
    </location>
</feature>
<feature type="compositionally biased region" description="Basic and acidic residues" evidence="1">
    <location>
        <begin position="671"/>
        <end position="684"/>
    </location>
</feature>
<feature type="compositionally biased region" description="Polar residues" evidence="1">
    <location>
        <begin position="456"/>
        <end position="465"/>
    </location>
</feature>
<reference evidence="3" key="1">
    <citation type="submission" date="2015-06" db="UniProtKB">
        <authorList>
            <consortium name="EnsemblPlants"/>
        </authorList>
    </citation>
    <scope>IDENTIFICATION</scope>
</reference>
<dbReference type="SUPFAM" id="SSF50985">
    <property type="entry name" value="RCC1/BLIP-II"/>
    <property type="match status" value="1"/>
</dbReference>
<dbReference type="GO" id="GO:0031267">
    <property type="term" value="F:small GTPase binding"/>
    <property type="evidence" value="ECO:0007669"/>
    <property type="project" value="TreeGrafter"/>
</dbReference>
<feature type="domain" description="F-box" evidence="2">
    <location>
        <begin position="493"/>
        <end position="525"/>
    </location>
</feature>
<accession>R7WAK0</accession>
<dbReference type="AlphaFoldDB" id="R7WAK0"/>
<protein>
    <recommendedName>
        <fullName evidence="2">F-box domain-containing protein</fullName>
    </recommendedName>
</protein>
<dbReference type="Pfam" id="PF00415">
    <property type="entry name" value="RCC1"/>
    <property type="match status" value="4"/>
</dbReference>
<dbReference type="PANTHER" id="PTHR46207">
    <property type="entry name" value="PROTEIN RCC2"/>
    <property type="match status" value="1"/>
</dbReference>
<dbReference type="Gene3D" id="2.130.10.30">
    <property type="entry name" value="Regulator of chromosome condensation 1/beta-lactamase-inhibitor protein II"/>
    <property type="match status" value="2"/>
</dbReference>
<sequence>MPASAAVAAAGGEEKAAEAGGRELLYCGTVRFDIMGRTVKGGVQGRGNLVSPTRLRPLVGVDIRFVASGCAACHCVALSADGRCFSWGRNEQNGQLGHGDTLLRNLPTVVSELSKYNIIAAGVGRKHTVVVTDEGKSFAFGDNKYGQLGTGSLKTGTVVSPVPCLVTEVTNAVCGADFTVWLSSVEGSSILTAGLPQYGQLGHGSNNEYNAKVSSDQHFNTFAILGCAVAADSSGFVYTWGFGGYGRLGHNEQKDEWQPRLVKIFQKNNILGPNDIISAGSASSACTAGGRGQLYMWGKVKNSGDEWMYPKPVMDLSGWNIRCMASGNMHHTVGADDSCISWGHSEYGELGYGLTQKSSVNPKKVDILEGMHVTSVGCGVGMSLIVVDRANVGGKLEQRTRKSSTFLRAAMGKENQIHIRANIPQSMKQSMKWYLSRLCHLKQPEEETSEAEQVTKAASPTVNARSNKRKKALEHAEPEDEDETGEEEPDWHLDDGIVSEILYRLPSKDAYRLAAVCRQWRTVLSQATFLCRHLSPRPPPLLDDRPHALIIQPRRKVGFTHVTLVAVDPADRVPVNVPVQPKRLRLSIIIQPRRKVGFTHVTLVAVDPADRVPVNVPVQPKYTDPARPPPPSPSENLEPTPDLFETAEDDSVFRLLDPDGADDLGDADPEEIFHFDKKNTNVPK</sequence>
<feature type="region of interest" description="Disordered" evidence="1">
    <location>
        <begin position="615"/>
        <end position="684"/>
    </location>
</feature>
<dbReference type="SUPFAM" id="SSF81383">
    <property type="entry name" value="F-box domain"/>
    <property type="match status" value="1"/>
</dbReference>
<organism evidence="3">
    <name type="scientific">Aegilops tauschii</name>
    <name type="common">Tausch's goatgrass</name>
    <name type="synonym">Aegilops squarrosa</name>
    <dbReference type="NCBI Taxonomy" id="37682"/>
    <lineage>
        <taxon>Eukaryota</taxon>
        <taxon>Viridiplantae</taxon>
        <taxon>Streptophyta</taxon>
        <taxon>Embryophyta</taxon>
        <taxon>Tracheophyta</taxon>
        <taxon>Spermatophyta</taxon>
        <taxon>Magnoliopsida</taxon>
        <taxon>Liliopsida</taxon>
        <taxon>Poales</taxon>
        <taxon>Poaceae</taxon>
        <taxon>BOP clade</taxon>
        <taxon>Pooideae</taxon>
        <taxon>Triticodae</taxon>
        <taxon>Triticeae</taxon>
        <taxon>Triticinae</taxon>
        <taxon>Aegilops</taxon>
    </lineage>
</organism>
<dbReference type="PROSITE" id="PS50012">
    <property type="entry name" value="RCC1_3"/>
    <property type="match status" value="4"/>
</dbReference>
<feature type="compositionally biased region" description="Acidic residues" evidence="1">
    <location>
        <begin position="477"/>
        <end position="489"/>
    </location>
</feature>
<dbReference type="InterPro" id="IPR000408">
    <property type="entry name" value="Reg_chr_condens"/>
</dbReference>
<dbReference type="Pfam" id="PF00646">
    <property type="entry name" value="F-box"/>
    <property type="match status" value="1"/>
</dbReference>
<dbReference type="ExpressionAtlas" id="R7WAK0">
    <property type="expression patterns" value="baseline"/>
</dbReference>